<dbReference type="SUPFAM" id="SSF47095">
    <property type="entry name" value="HMG-box"/>
    <property type="match status" value="2"/>
</dbReference>
<dbReference type="InterPro" id="IPR036910">
    <property type="entry name" value="HMG_box_dom_sf"/>
</dbReference>
<evidence type="ECO:0000256" key="2">
    <source>
        <dbReference type="PROSITE-ProRule" id="PRU00267"/>
    </source>
</evidence>
<feature type="DNA-binding region" description="HMG box" evidence="2">
    <location>
        <begin position="162"/>
        <end position="230"/>
    </location>
</feature>
<dbReference type="Proteomes" id="UP001153148">
    <property type="component" value="Unassembled WGS sequence"/>
</dbReference>
<feature type="region of interest" description="Disordered" evidence="3">
    <location>
        <begin position="1"/>
        <end position="31"/>
    </location>
</feature>
<organism evidence="5 6">
    <name type="scientific">Timema podura</name>
    <name type="common">Walking stick</name>
    <dbReference type="NCBI Taxonomy" id="61482"/>
    <lineage>
        <taxon>Eukaryota</taxon>
        <taxon>Metazoa</taxon>
        <taxon>Ecdysozoa</taxon>
        <taxon>Arthropoda</taxon>
        <taxon>Hexapoda</taxon>
        <taxon>Insecta</taxon>
        <taxon>Pterygota</taxon>
        <taxon>Neoptera</taxon>
        <taxon>Polyneoptera</taxon>
        <taxon>Phasmatodea</taxon>
        <taxon>Timematodea</taxon>
        <taxon>Timematoidea</taxon>
        <taxon>Timematidae</taxon>
        <taxon>Timema</taxon>
    </lineage>
</organism>
<dbReference type="InterPro" id="IPR009071">
    <property type="entry name" value="HMG_box_dom"/>
</dbReference>
<dbReference type="PROSITE" id="PS50118">
    <property type="entry name" value="HMG_BOX_2"/>
    <property type="match status" value="1"/>
</dbReference>
<evidence type="ECO:0000313" key="6">
    <source>
        <dbReference type="Proteomes" id="UP001153148"/>
    </source>
</evidence>
<dbReference type="InterPro" id="IPR050342">
    <property type="entry name" value="HMGB"/>
</dbReference>
<comment type="caution">
    <text evidence="5">The sequence shown here is derived from an EMBL/GenBank/DDBJ whole genome shotgun (WGS) entry which is preliminary data.</text>
</comment>
<accession>A0ABN7PE68</accession>
<evidence type="ECO:0000256" key="3">
    <source>
        <dbReference type="SAM" id="MobiDB-lite"/>
    </source>
</evidence>
<dbReference type="PANTHER" id="PTHR48112">
    <property type="entry name" value="HIGH MOBILITY GROUP PROTEIN DSP1"/>
    <property type="match status" value="1"/>
</dbReference>
<evidence type="ECO:0000256" key="1">
    <source>
        <dbReference type="ARBA" id="ARBA00023125"/>
    </source>
</evidence>
<name>A0ABN7PE68_TIMPD</name>
<sequence length="258" mass="28443">MFRETGSFDNHNEGRSGRSRSTRTNNNTGRVLQKFLTSPKESECCKSRELGMAHSSVQLMVVDIGAHFYLMQEASPSIKVDPDMMMEDSLDGGPPSVGSGDMPTPMSNMITPISSRKKQLSKKVVTGYILYSGDVRRTVAAKHPESSFGDISRIVGNEKQIGKKLLTGYILYCSEVRRSVTANHSESTFGEISRIIGNQWRNLPAQEKQSWEEKAAKVNEESALKMADPDQYPSPSIAIAIPVGPPVENQVCFLSLIL</sequence>
<keyword evidence="6" id="KW-1185">Reference proteome</keyword>
<protein>
    <recommendedName>
        <fullName evidence="4">HMG box domain-containing protein</fullName>
    </recommendedName>
</protein>
<proteinExistence type="predicted"/>
<keyword evidence="2" id="KW-0539">Nucleus</keyword>
<evidence type="ECO:0000313" key="5">
    <source>
        <dbReference type="EMBL" id="CAG2064449.1"/>
    </source>
</evidence>
<reference evidence="5" key="1">
    <citation type="submission" date="2021-03" db="EMBL/GenBank/DDBJ databases">
        <authorList>
            <person name="Tran Van P."/>
        </authorList>
    </citation>
    <scope>NUCLEOTIDE SEQUENCE</scope>
</reference>
<dbReference type="EMBL" id="CAJPIN010034168">
    <property type="protein sequence ID" value="CAG2064449.1"/>
    <property type="molecule type" value="Genomic_DNA"/>
</dbReference>
<dbReference type="Pfam" id="PF00505">
    <property type="entry name" value="HMG_box"/>
    <property type="match status" value="1"/>
</dbReference>
<keyword evidence="1 2" id="KW-0238">DNA-binding</keyword>
<gene>
    <name evidence="5" type="ORF">TPAB3V08_LOCUS11395</name>
</gene>
<feature type="domain" description="HMG box" evidence="4">
    <location>
        <begin position="162"/>
        <end position="230"/>
    </location>
</feature>
<evidence type="ECO:0000259" key="4">
    <source>
        <dbReference type="PROSITE" id="PS50118"/>
    </source>
</evidence>
<dbReference type="SMART" id="SM00398">
    <property type="entry name" value="HMG"/>
    <property type="match status" value="1"/>
</dbReference>
<dbReference type="Gene3D" id="1.10.30.10">
    <property type="entry name" value="High mobility group box domain"/>
    <property type="match status" value="2"/>
</dbReference>